<dbReference type="Proteomes" id="UP000028837">
    <property type="component" value="Unassembled WGS sequence"/>
</dbReference>
<proteinExistence type="predicted"/>
<dbReference type="EMBL" id="AHZU02001522">
    <property type="protein sequence ID" value="KFG31477.1"/>
    <property type="molecule type" value="Genomic_DNA"/>
</dbReference>
<reference evidence="1 2" key="1">
    <citation type="submission" date="2014-02" db="EMBL/GenBank/DDBJ databases">
        <authorList>
            <person name="Sibley D."/>
            <person name="Venepally P."/>
            <person name="Karamycheva S."/>
            <person name="Hadjithomas M."/>
            <person name="Khan A."/>
            <person name="Brunk B."/>
            <person name="Roos D."/>
            <person name="Caler E."/>
            <person name="Lorenzi H."/>
        </authorList>
    </citation>
    <scope>NUCLEOTIDE SEQUENCE [LARGE SCALE GENOMIC DNA]</scope>
    <source>
        <strain evidence="1 2">GAB2-2007-GAL-DOM2</strain>
    </source>
</reference>
<evidence type="ECO:0000313" key="1">
    <source>
        <dbReference type="EMBL" id="KFG31477.1"/>
    </source>
</evidence>
<dbReference type="AlphaFoldDB" id="A0A086JH59"/>
<accession>A0A086JH59</accession>
<dbReference type="OrthoDB" id="332269at2759"/>
<name>A0A086JH59_TOXGO</name>
<sequence>MPSSSLSSLSLGFKLSCRVLCFRLLSAFLICSFPNTVHSVTPPSPLSCIIGTIALSAYVFWLFKPSTVSSLSKSISVVLSSAHLPALDDTKRATARMRGDEEVEDLFAGVFDRGAYVARLKELNAAAEKIFFYNKMLIVVDEQLNGIRMALGAYRRGEVESARRLTSGVVCSSASSRLARDKNSTLADSPCDGVGDASGLSDCALVGSTFLYCSPTVLPTFLVQLAAKLEARRDKYRSERKEAIRKLLEMNPSATEMSERECRLLLAEPVSQQKKAETD</sequence>
<evidence type="ECO:0000313" key="2">
    <source>
        <dbReference type="Proteomes" id="UP000028837"/>
    </source>
</evidence>
<protein>
    <submittedName>
        <fullName evidence="1">Uncharacterized protein</fullName>
    </submittedName>
</protein>
<comment type="caution">
    <text evidence="1">The sequence shown here is derived from an EMBL/GenBank/DDBJ whole genome shotgun (WGS) entry which is preliminary data.</text>
</comment>
<organism evidence="1 2">
    <name type="scientific">Toxoplasma gondii GAB2-2007-GAL-DOM2</name>
    <dbReference type="NCBI Taxonomy" id="1130820"/>
    <lineage>
        <taxon>Eukaryota</taxon>
        <taxon>Sar</taxon>
        <taxon>Alveolata</taxon>
        <taxon>Apicomplexa</taxon>
        <taxon>Conoidasida</taxon>
        <taxon>Coccidia</taxon>
        <taxon>Eucoccidiorida</taxon>
        <taxon>Eimeriorina</taxon>
        <taxon>Sarcocystidae</taxon>
        <taxon>Toxoplasma</taxon>
    </lineage>
</organism>
<dbReference type="VEuPathDB" id="ToxoDB:TGDOM2_235360"/>
<gene>
    <name evidence="1" type="ORF">TGDOM2_235360</name>
</gene>